<dbReference type="Proteomes" id="UP000673375">
    <property type="component" value="Unassembled WGS sequence"/>
</dbReference>
<dbReference type="InterPro" id="IPR010982">
    <property type="entry name" value="Lambda_DNA-bd_dom_sf"/>
</dbReference>
<dbReference type="SUPFAM" id="SSF47413">
    <property type="entry name" value="lambda repressor-like DNA-binding domains"/>
    <property type="match status" value="1"/>
</dbReference>
<evidence type="ECO:0000256" key="2">
    <source>
        <dbReference type="ARBA" id="ARBA00023015"/>
    </source>
</evidence>
<keyword evidence="3" id="KW-0238">DNA-binding</keyword>
<accession>A0ABS4CJ40</accession>
<comment type="caution">
    <text evidence="7">The sequence shown here is derived from an EMBL/GenBank/DDBJ whole genome shotgun (WGS) entry which is preliminary data.</text>
</comment>
<dbReference type="RefSeq" id="WP_209557412.1">
    <property type="nucleotide sequence ID" value="NZ_JAEDXU010000004.1"/>
</dbReference>
<keyword evidence="1" id="KW-0678">Repressor</keyword>
<sequence>MKLTIREIANMAGVSVTTVSQILNNKGSRFSEATKKKVLEIVEEHQYKPDFFASNIITRHSKTIGMIVPDVTDFFFSKVVEGVETYLNSLGYMILLCNSKHSVEKETKYVTELLHRSVDGIILATPNVLPEDHVLKKQLQSVFPVVLIDRGINTREEGQLLVEEYEGASRAMEYLISNGHRHIGMLKEKQGYYQLTERLAAYRAMMEKHDLPMNESYIQSGELTLKGGYRAAKEVLKNKEVTAIFCGNDEMAIGAYQAIYEKNLRIPEDISVIGFDGLEISEYLAPSLTTVYQPAFDIGYYAAKFLVEAIHGDVEKIPNKIFETTFIERNSTRTIDNTEKK</sequence>
<dbReference type="Pfam" id="PF00356">
    <property type="entry name" value="LacI"/>
    <property type="match status" value="1"/>
</dbReference>
<dbReference type="EMBL" id="JAEDXU010000004">
    <property type="protein sequence ID" value="MBP1046622.1"/>
    <property type="molecule type" value="Genomic_DNA"/>
</dbReference>
<dbReference type="PANTHER" id="PTHR30146">
    <property type="entry name" value="LACI-RELATED TRANSCRIPTIONAL REPRESSOR"/>
    <property type="match status" value="1"/>
</dbReference>
<dbReference type="InterPro" id="IPR046335">
    <property type="entry name" value="LacI/GalR-like_sensor"/>
</dbReference>
<evidence type="ECO:0000256" key="4">
    <source>
        <dbReference type="ARBA" id="ARBA00023163"/>
    </source>
</evidence>
<dbReference type="PROSITE" id="PS00356">
    <property type="entry name" value="HTH_LACI_1"/>
    <property type="match status" value="1"/>
</dbReference>
<dbReference type="PANTHER" id="PTHR30146:SF148">
    <property type="entry name" value="HTH-TYPE TRANSCRIPTIONAL REPRESSOR PURR-RELATED"/>
    <property type="match status" value="1"/>
</dbReference>
<evidence type="ECO:0000313" key="7">
    <source>
        <dbReference type="EMBL" id="MBP1046622.1"/>
    </source>
</evidence>
<reference evidence="7 8" key="1">
    <citation type="submission" date="2020-12" db="EMBL/GenBank/DDBJ databases">
        <title>Vagococcus allomyrinae sp. nov. and Enterococcus lavae sp. nov., isolated from the larvae of Allomyrina dichotoma.</title>
        <authorList>
            <person name="Lee S.D."/>
        </authorList>
    </citation>
    <scope>NUCLEOTIDE SEQUENCE [LARGE SCALE GENOMIC DNA]</scope>
    <source>
        <strain evidence="7 8">BWM-S5</strain>
    </source>
</reference>
<evidence type="ECO:0000256" key="1">
    <source>
        <dbReference type="ARBA" id="ARBA00022491"/>
    </source>
</evidence>
<dbReference type="InterPro" id="IPR000843">
    <property type="entry name" value="HTH_LacI"/>
</dbReference>
<dbReference type="SMART" id="SM00354">
    <property type="entry name" value="HTH_LACI"/>
    <property type="match status" value="1"/>
</dbReference>
<dbReference type="InterPro" id="IPR001387">
    <property type="entry name" value="Cro/C1-type_HTH"/>
</dbReference>
<keyword evidence="4" id="KW-0804">Transcription</keyword>
<gene>
    <name evidence="7" type="ORF">I6N96_10010</name>
</gene>
<organism evidence="7 8">
    <name type="scientific">Enterococcus larvae</name>
    <dbReference type="NCBI Taxonomy" id="2794352"/>
    <lineage>
        <taxon>Bacteria</taxon>
        <taxon>Bacillati</taxon>
        <taxon>Bacillota</taxon>
        <taxon>Bacilli</taxon>
        <taxon>Lactobacillales</taxon>
        <taxon>Enterococcaceae</taxon>
        <taxon>Enterococcus</taxon>
    </lineage>
</organism>
<dbReference type="CDD" id="cd19976">
    <property type="entry name" value="PBP1_DegA_Like"/>
    <property type="match status" value="1"/>
</dbReference>
<dbReference type="CDD" id="cd01392">
    <property type="entry name" value="HTH_LacI"/>
    <property type="match status" value="1"/>
</dbReference>
<evidence type="ECO:0000256" key="3">
    <source>
        <dbReference type="ARBA" id="ARBA00023125"/>
    </source>
</evidence>
<evidence type="ECO:0000259" key="5">
    <source>
        <dbReference type="PROSITE" id="PS50932"/>
    </source>
</evidence>
<evidence type="ECO:0000259" key="6">
    <source>
        <dbReference type="PROSITE" id="PS50943"/>
    </source>
</evidence>
<dbReference type="SUPFAM" id="SSF53822">
    <property type="entry name" value="Periplasmic binding protein-like I"/>
    <property type="match status" value="1"/>
</dbReference>
<evidence type="ECO:0000313" key="8">
    <source>
        <dbReference type="Proteomes" id="UP000673375"/>
    </source>
</evidence>
<name>A0ABS4CJ40_9ENTE</name>
<keyword evidence="2" id="KW-0805">Transcription regulation</keyword>
<feature type="domain" description="HTH cro/C1-type" evidence="6">
    <location>
        <begin position="2"/>
        <end position="52"/>
    </location>
</feature>
<dbReference type="PROSITE" id="PS50943">
    <property type="entry name" value="HTH_CROC1"/>
    <property type="match status" value="1"/>
</dbReference>
<dbReference type="Gene3D" id="1.10.260.40">
    <property type="entry name" value="lambda repressor-like DNA-binding domains"/>
    <property type="match status" value="1"/>
</dbReference>
<keyword evidence="8" id="KW-1185">Reference proteome</keyword>
<dbReference type="Pfam" id="PF13377">
    <property type="entry name" value="Peripla_BP_3"/>
    <property type="match status" value="1"/>
</dbReference>
<protein>
    <submittedName>
        <fullName evidence="7">Substrate-binding domain-containing protein</fullName>
    </submittedName>
</protein>
<dbReference type="Gene3D" id="3.40.50.2300">
    <property type="match status" value="2"/>
</dbReference>
<dbReference type="PROSITE" id="PS50932">
    <property type="entry name" value="HTH_LACI_2"/>
    <property type="match status" value="1"/>
</dbReference>
<dbReference type="InterPro" id="IPR028082">
    <property type="entry name" value="Peripla_BP_I"/>
</dbReference>
<proteinExistence type="predicted"/>
<feature type="domain" description="HTH lacI-type" evidence="5">
    <location>
        <begin position="3"/>
        <end position="58"/>
    </location>
</feature>